<dbReference type="PANTHER" id="PTHR23416:SF23">
    <property type="entry name" value="ACETYLTRANSFERASE C18B11.09C-RELATED"/>
    <property type="match status" value="1"/>
</dbReference>
<evidence type="ECO:0000313" key="4">
    <source>
        <dbReference type="EMBL" id="RGE89026.1"/>
    </source>
</evidence>
<dbReference type="Gene3D" id="2.160.10.10">
    <property type="entry name" value="Hexapeptide repeat proteins"/>
    <property type="match status" value="1"/>
</dbReference>
<dbReference type="GeneID" id="97194163"/>
<comment type="caution">
    <text evidence="4">The sequence shown here is derived from an EMBL/GenBank/DDBJ whole genome shotgun (WGS) entry which is preliminary data.</text>
</comment>
<dbReference type="InterPro" id="IPR018357">
    <property type="entry name" value="Hexapep_transf_CS"/>
</dbReference>
<keyword evidence="2 4" id="KW-0808">Transferase</keyword>
<accession>A0A3E3K4Z6</accession>
<dbReference type="PROSITE" id="PS00101">
    <property type="entry name" value="HEXAPEP_TRANSFERASES"/>
    <property type="match status" value="1"/>
</dbReference>
<dbReference type="EMBL" id="QVLX01000002">
    <property type="protein sequence ID" value="RGE89026.1"/>
    <property type="molecule type" value="Genomic_DNA"/>
</dbReference>
<dbReference type="OrthoDB" id="9801697at2"/>
<comment type="similarity">
    <text evidence="1">Belongs to the transferase hexapeptide repeat family.</text>
</comment>
<dbReference type="Pfam" id="PF00132">
    <property type="entry name" value="Hexapep"/>
    <property type="match status" value="1"/>
</dbReference>
<dbReference type="GO" id="GO:0008374">
    <property type="term" value="F:O-acyltransferase activity"/>
    <property type="evidence" value="ECO:0007669"/>
    <property type="project" value="TreeGrafter"/>
</dbReference>
<dbReference type="InterPro" id="IPR001451">
    <property type="entry name" value="Hexapep"/>
</dbReference>
<dbReference type="Pfam" id="PF14602">
    <property type="entry name" value="Hexapep_2"/>
    <property type="match status" value="1"/>
</dbReference>
<dbReference type="PANTHER" id="PTHR23416">
    <property type="entry name" value="SIALIC ACID SYNTHASE-RELATED"/>
    <property type="match status" value="1"/>
</dbReference>
<evidence type="ECO:0000256" key="1">
    <source>
        <dbReference type="ARBA" id="ARBA00007274"/>
    </source>
</evidence>
<gene>
    <name evidence="4" type="ORF">DW016_03305</name>
</gene>
<dbReference type="SUPFAM" id="SSF51161">
    <property type="entry name" value="Trimeric LpxA-like enzymes"/>
    <property type="match status" value="1"/>
</dbReference>
<evidence type="ECO:0000313" key="5">
    <source>
        <dbReference type="Proteomes" id="UP000261080"/>
    </source>
</evidence>
<dbReference type="InterPro" id="IPR011004">
    <property type="entry name" value="Trimer_LpxA-like_sf"/>
</dbReference>
<organism evidence="4 5">
    <name type="scientific">Sellimonas intestinalis</name>
    <dbReference type="NCBI Taxonomy" id="1653434"/>
    <lineage>
        <taxon>Bacteria</taxon>
        <taxon>Bacillati</taxon>
        <taxon>Bacillota</taxon>
        <taxon>Clostridia</taxon>
        <taxon>Lachnospirales</taxon>
        <taxon>Lachnospiraceae</taxon>
        <taxon>Sellimonas</taxon>
    </lineage>
</organism>
<dbReference type="InterPro" id="IPR051159">
    <property type="entry name" value="Hexapeptide_acetyltransf"/>
</dbReference>
<evidence type="ECO:0000256" key="3">
    <source>
        <dbReference type="ARBA" id="ARBA00022737"/>
    </source>
</evidence>
<evidence type="ECO:0000256" key="2">
    <source>
        <dbReference type="ARBA" id="ARBA00022679"/>
    </source>
</evidence>
<name>A0A3E3K4Z6_9FIRM</name>
<sequence length="199" mass="21690">MKEEETIVLETFLEHVNKGRPVRADSPMQQYMTKMAFEAMKITFELNSSFHTPEEIRKLFFQLTGQPEEETFRMFPPFTTDCGKNIRVGKNVFINSGCRFQDQGGITLGDETLVGHNVVFATLNHGFAPEDRGTTYPKPIRTGKKVWIGANATILPGVTIGDHAIVAAGAVVTKDVPANVIVGGVPAKVIGIVGGGDKK</sequence>
<keyword evidence="3" id="KW-0677">Repeat</keyword>
<dbReference type="RefSeq" id="WP_034594955.1">
    <property type="nucleotide sequence ID" value="NZ_BAABYU010000001.1"/>
</dbReference>
<proteinExistence type="inferred from homology"/>
<dbReference type="Proteomes" id="UP000261080">
    <property type="component" value="Unassembled WGS sequence"/>
</dbReference>
<dbReference type="AlphaFoldDB" id="A0A3E3K4Z6"/>
<keyword evidence="5" id="KW-1185">Reference proteome</keyword>
<reference evidence="4 5" key="1">
    <citation type="submission" date="2018-08" db="EMBL/GenBank/DDBJ databases">
        <title>A genome reference for cultivated species of the human gut microbiota.</title>
        <authorList>
            <person name="Zou Y."/>
            <person name="Xue W."/>
            <person name="Luo G."/>
        </authorList>
    </citation>
    <scope>NUCLEOTIDE SEQUENCE [LARGE SCALE GENOMIC DNA]</scope>
    <source>
        <strain evidence="4 5">AF37-2AT</strain>
    </source>
</reference>
<protein>
    <submittedName>
        <fullName evidence="4">Sugar O-acetyltransferase</fullName>
    </submittedName>
</protein>